<dbReference type="GO" id="GO:0016740">
    <property type="term" value="F:transferase activity"/>
    <property type="evidence" value="ECO:0007669"/>
    <property type="project" value="InterPro"/>
</dbReference>
<dbReference type="Pfam" id="PF00155">
    <property type="entry name" value="Aminotran_1_2"/>
    <property type="match status" value="1"/>
</dbReference>
<dbReference type="InterPro" id="IPR023965">
    <property type="entry name" value="Capreomycidine_synthase"/>
</dbReference>
<keyword evidence="5" id="KW-0456">Lyase</keyword>
<evidence type="ECO:0000313" key="6">
    <source>
        <dbReference type="Proteomes" id="UP000594008"/>
    </source>
</evidence>
<dbReference type="InterPro" id="IPR015422">
    <property type="entry name" value="PyrdxlP-dep_Trfase_small"/>
</dbReference>
<dbReference type="Gene3D" id="3.90.1150.10">
    <property type="entry name" value="Aspartate Aminotransferase, domain 1"/>
    <property type="match status" value="1"/>
</dbReference>
<dbReference type="KEGG" id="schf:IPT68_29025"/>
<keyword evidence="6" id="KW-1185">Reference proteome</keyword>
<dbReference type="NCBIfam" id="TIGR03947">
    <property type="entry name" value="viomycin_VioD"/>
    <property type="match status" value="1"/>
</dbReference>
<dbReference type="EMBL" id="CP063374">
    <property type="protein sequence ID" value="QOV47825.1"/>
    <property type="molecule type" value="Genomic_DNA"/>
</dbReference>
<dbReference type="InterPro" id="IPR015421">
    <property type="entry name" value="PyrdxlP-dep_Trfase_major"/>
</dbReference>
<dbReference type="GO" id="GO:0030170">
    <property type="term" value="F:pyridoxal phosphate binding"/>
    <property type="evidence" value="ECO:0007669"/>
    <property type="project" value="InterPro"/>
</dbReference>
<comment type="similarity">
    <text evidence="3">Belongs to the class-II pyridoxal-phosphate-dependent aminotransferase family.</text>
</comment>
<dbReference type="Proteomes" id="UP000594008">
    <property type="component" value="Chromosome"/>
</dbReference>
<gene>
    <name evidence="5" type="primary">vioD</name>
    <name evidence="5" type="ORF">IPT68_29025</name>
</gene>
<dbReference type="PROSITE" id="PS00599">
    <property type="entry name" value="AA_TRANSFER_CLASS_2"/>
    <property type="match status" value="1"/>
</dbReference>
<reference evidence="5 6" key="1">
    <citation type="submission" date="2020-10" db="EMBL/GenBank/DDBJ databases">
        <title>Streptomyces chromofuscus complate genome analysis.</title>
        <authorList>
            <person name="Anwar N."/>
        </authorList>
    </citation>
    <scope>NUCLEOTIDE SEQUENCE [LARGE SCALE GENOMIC DNA]</scope>
    <source>
        <strain evidence="5 6">DSM 40273</strain>
    </source>
</reference>
<accession>A0A7M2TIR5</accession>
<comment type="cofactor">
    <cofactor evidence="1 3">
        <name>pyridoxal 5'-phosphate</name>
        <dbReference type="ChEBI" id="CHEBI:597326"/>
    </cofactor>
</comment>
<dbReference type="PANTHER" id="PTHR43510">
    <property type="entry name" value="AMINOTRANSFERASE FUNCTION, HYPOTHETICAL (EUROFUNG)"/>
    <property type="match status" value="1"/>
</dbReference>
<organism evidence="5 6">
    <name type="scientific">Streptomyces chromofuscus</name>
    <dbReference type="NCBI Taxonomy" id="42881"/>
    <lineage>
        <taxon>Bacteria</taxon>
        <taxon>Bacillati</taxon>
        <taxon>Actinomycetota</taxon>
        <taxon>Actinomycetes</taxon>
        <taxon>Kitasatosporales</taxon>
        <taxon>Streptomycetaceae</taxon>
        <taxon>Streptomyces</taxon>
    </lineage>
</organism>
<evidence type="ECO:0000259" key="4">
    <source>
        <dbReference type="Pfam" id="PF00155"/>
    </source>
</evidence>
<dbReference type="AlphaFoldDB" id="A0A7M2TIR5"/>
<protein>
    <submittedName>
        <fullName evidence="5">Capreomycidine synthase</fullName>
        <ecNumber evidence="5">4.2.1.145</ecNumber>
    </submittedName>
</protein>
<keyword evidence="2 3" id="KW-0663">Pyridoxal phosphate</keyword>
<dbReference type="Gene3D" id="3.40.640.10">
    <property type="entry name" value="Type I PLP-dependent aspartate aminotransferase-like (Major domain)"/>
    <property type="match status" value="1"/>
</dbReference>
<evidence type="ECO:0000256" key="1">
    <source>
        <dbReference type="ARBA" id="ARBA00001933"/>
    </source>
</evidence>
<dbReference type="PANTHER" id="PTHR43510:SF1">
    <property type="entry name" value="AMINOTRANSFERASE FUNCTION, HYPOTHETICAL (EUROFUNG)"/>
    <property type="match status" value="1"/>
</dbReference>
<dbReference type="InterPro" id="IPR001917">
    <property type="entry name" value="Aminotrans_II_pyridoxalP_BS"/>
</dbReference>
<sequence length="378" mass="40908">MEFNASRPAEPPALEEWYRRRLGRAERDISSSGVHPYTYAELRRLTGLQATDLDGILVDDSTSQGSPELRRAIADRYLPGGADRVMVTHGSSEAIALTLETLLGPGDRVVLPDMLYHSLAHYPRAAGCVLHPVPLDAFTTADTDPRALERTIPADTRAVIVNFPHNPTGVTLTNTAYRRLLDRVEQIGAVLVWDAATAEMSWDGPSLPDPGTRHPLTVSYGTFSKAFGLPGLRVGWCAAPEELIERSFTVRDRTTLFLSPLVEAVATAAMRSADALIAPRRAEARANLTVLEKWVADHQGLVAWTPPGGGVCCLLELPGVTDSERFCVELLEEYGTLLVPGTAFGREGAVRLGFGGDQGEFTDGLDTLSAFLHARGGR</sequence>
<dbReference type="EC" id="4.2.1.145" evidence="5"/>
<dbReference type="InterPro" id="IPR004839">
    <property type="entry name" value="Aminotransferase_I/II_large"/>
</dbReference>
<dbReference type="InterPro" id="IPR015424">
    <property type="entry name" value="PyrdxlP-dep_Trfase"/>
</dbReference>
<dbReference type="SUPFAM" id="SSF53383">
    <property type="entry name" value="PLP-dependent transferases"/>
    <property type="match status" value="1"/>
</dbReference>
<evidence type="ECO:0000313" key="5">
    <source>
        <dbReference type="EMBL" id="QOV47825.1"/>
    </source>
</evidence>
<proteinExistence type="inferred from homology"/>
<dbReference type="GO" id="GO:0016829">
    <property type="term" value="F:lyase activity"/>
    <property type="evidence" value="ECO:0007669"/>
    <property type="project" value="UniProtKB-KW"/>
</dbReference>
<feature type="domain" description="Aminotransferase class I/classII large" evidence="4">
    <location>
        <begin position="62"/>
        <end position="365"/>
    </location>
</feature>
<evidence type="ECO:0000256" key="3">
    <source>
        <dbReference type="RuleBase" id="RU003693"/>
    </source>
</evidence>
<name>A0A7M2TIR5_STRCW</name>
<evidence type="ECO:0000256" key="2">
    <source>
        <dbReference type="ARBA" id="ARBA00022898"/>
    </source>
</evidence>
<dbReference type="CDD" id="cd00609">
    <property type="entry name" value="AAT_like"/>
    <property type="match status" value="1"/>
</dbReference>